<dbReference type="InterPro" id="IPR023606">
    <property type="entry name" value="CoA-Trfase_III_dom_1_sf"/>
</dbReference>
<dbReference type="InterPro" id="IPR050483">
    <property type="entry name" value="CoA-transferase_III_domain"/>
</dbReference>
<dbReference type="InterPro" id="IPR003673">
    <property type="entry name" value="CoA-Trfase_fam_III"/>
</dbReference>
<dbReference type="Pfam" id="PF02515">
    <property type="entry name" value="CoA_transf_3"/>
    <property type="match status" value="1"/>
</dbReference>
<dbReference type="GO" id="GO:0008410">
    <property type="term" value="F:CoA-transferase activity"/>
    <property type="evidence" value="ECO:0007669"/>
    <property type="project" value="TreeGrafter"/>
</dbReference>
<dbReference type="SUPFAM" id="SSF89796">
    <property type="entry name" value="CoA-transferase family III (CaiB/BaiF)"/>
    <property type="match status" value="1"/>
</dbReference>
<dbReference type="PANTHER" id="PTHR48207:SF3">
    <property type="entry name" value="SUCCINATE--HYDROXYMETHYLGLUTARATE COA-TRANSFERASE"/>
    <property type="match status" value="1"/>
</dbReference>
<protein>
    <submittedName>
        <fullName evidence="2">CoA transferase</fullName>
    </submittedName>
</protein>
<dbReference type="RefSeq" id="WP_139927216.1">
    <property type="nucleotide sequence ID" value="NZ_CP040915.1"/>
</dbReference>
<dbReference type="EMBL" id="CP040915">
    <property type="protein sequence ID" value="QDC23774.1"/>
    <property type="molecule type" value="Genomic_DNA"/>
</dbReference>
<dbReference type="Gene3D" id="3.30.1540.10">
    <property type="entry name" value="formyl-coa transferase, domain 3"/>
    <property type="match status" value="1"/>
</dbReference>
<dbReference type="KEGG" id="gyu:FE374_03250"/>
<dbReference type="Gene3D" id="3.40.50.10540">
    <property type="entry name" value="Crotonobetainyl-coa:carnitine coa-transferase, domain 1"/>
    <property type="match status" value="1"/>
</dbReference>
<reference evidence="2 3" key="1">
    <citation type="submission" date="2019-05" db="EMBL/GenBank/DDBJ databases">
        <title>Georgenia *** sp. nov., and Georgenia *** sp. nov., isolated from the intestinal contents of plateau pika (Ochotona curzoniae) in the Qinghai-Tibet plateau of China.</title>
        <authorList>
            <person name="Tian Z."/>
        </authorList>
    </citation>
    <scope>NUCLEOTIDE SEQUENCE [LARGE SCALE GENOMIC DNA]</scope>
    <source>
        <strain evidence="2 3">Z443</strain>
    </source>
</reference>
<sequence>MTSQTLPLAGIRVLDVTHSVAGPFTTMLLADLGADVIKVERAGAGDDTRAWGPPFWDGTSTAFLAFNRNKRSIELDLKSDDGKDVLTELVRSADVLVHNGLTHKRESLGLTFEQVEALNAEIIYCSITAYGATGPLERAPGYDSLLQARGGLMSVTGEPGAPPVRVGTSIIDMGTGFWSVIGVLAALLSRQRGTPVRRVETSLYETAVTWMSHSLTSYFANGQVPERSGSGTAMIAPYEAFRARDGFFMLAANNDSLFTKACRAVGLDALLQDERFTSNPDRVRHRAQLRDELNAAFAGWSVAELVDTFDAVGVPVAPIQDMAQLAVDPQAEALGLIRAVDHAEIDGYRVVGSAFSLDGARPATTRVPPSLGEHGAEILAELGIPASNREDSLAEHSAVGAS</sequence>
<organism evidence="2 3">
    <name type="scientific">Georgenia yuyongxinii</name>
    <dbReference type="NCBI Taxonomy" id="2589797"/>
    <lineage>
        <taxon>Bacteria</taxon>
        <taxon>Bacillati</taxon>
        <taxon>Actinomycetota</taxon>
        <taxon>Actinomycetes</taxon>
        <taxon>Micrococcales</taxon>
        <taxon>Bogoriellaceae</taxon>
        <taxon>Georgenia</taxon>
    </lineage>
</organism>
<name>A0A5B8BZM4_9MICO</name>
<evidence type="ECO:0000256" key="1">
    <source>
        <dbReference type="ARBA" id="ARBA00022679"/>
    </source>
</evidence>
<keyword evidence="1 2" id="KW-0808">Transferase</keyword>
<dbReference type="AlphaFoldDB" id="A0A5B8BZM4"/>
<dbReference type="InterPro" id="IPR044855">
    <property type="entry name" value="CoA-Trfase_III_dom3_sf"/>
</dbReference>
<evidence type="ECO:0000313" key="3">
    <source>
        <dbReference type="Proteomes" id="UP000314616"/>
    </source>
</evidence>
<dbReference type="PANTHER" id="PTHR48207">
    <property type="entry name" value="SUCCINATE--HYDROXYMETHYLGLUTARATE COA-TRANSFERASE"/>
    <property type="match status" value="1"/>
</dbReference>
<accession>A0A5B8BZM4</accession>
<dbReference type="Proteomes" id="UP000314616">
    <property type="component" value="Chromosome"/>
</dbReference>
<proteinExistence type="predicted"/>
<dbReference type="OrthoDB" id="9797653at2"/>
<evidence type="ECO:0000313" key="2">
    <source>
        <dbReference type="EMBL" id="QDC23774.1"/>
    </source>
</evidence>
<gene>
    <name evidence="2" type="ORF">FE374_03250</name>
</gene>